<proteinExistence type="predicted"/>
<sequence>MGLAGRTKLNKEEREMYDVSLKRKWDEYSIRETALIEKERALEEGRQEGLQKGRQEGRQEGLQKGRQEGRLEERTKAEAEKRESALKMLKNGFDIQLISDIIGLPIEEIEKLK</sequence>
<gene>
    <name evidence="2" type="ORF">SAMN05660206_10874</name>
</gene>
<reference evidence="2 3" key="1">
    <citation type="submission" date="2016-10" db="EMBL/GenBank/DDBJ databases">
        <authorList>
            <person name="de Groot N.N."/>
        </authorList>
    </citation>
    <scope>NUCLEOTIDE SEQUENCE [LARGE SCALE GENOMIC DNA]</scope>
    <source>
        <strain evidence="2 3">DSM 22789</strain>
    </source>
</reference>
<keyword evidence="3" id="KW-1185">Reference proteome</keyword>
<organism evidence="2 3">
    <name type="scientific">Sphingobacterium wenxiniae</name>
    <dbReference type="NCBI Taxonomy" id="683125"/>
    <lineage>
        <taxon>Bacteria</taxon>
        <taxon>Pseudomonadati</taxon>
        <taxon>Bacteroidota</taxon>
        <taxon>Sphingobacteriia</taxon>
        <taxon>Sphingobacteriales</taxon>
        <taxon>Sphingobacteriaceae</taxon>
        <taxon>Sphingobacterium</taxon>
    </lineage>
</organism>
<dbReference type="STRING" id="683125.SAMN05660206_10874"/>
<evidence type="ECO:0000313" key="2">
    <source>
        <dbReference type="EMBL" id="SFS98177.1"/>
    </source>
</evidence>
<name>A0A1I6UA88_9SPHI</name>
<dbReference type="Proteomes" id="UP000198785">
    <property type="component" value="Unassembled WGS sequence"/>
</dbReference>
<evidence type="ECO:0000313" key="3">
    <source>
        <dbReference type="Proteomes" id="UP000198785"/>
    </source>
</evidence>
<dbReference type="AlphaFoldDB" id="A0A1I6UA88"/>
<accession>A0A1I6UA88</accession>
<dbReference type="EMBL" id="FOZZ01000008">
    <property type="protein sequence ID" value="SFS98177.1"/>
    <property type="molecule type" value="Genomic_DNA"/>
</dbReference>
<protein>
    <submittedName>
        <fullName evidence="2">Uncharacterized protein</fullName>
    </submittedName>
</protein>
<evidence type="ECO:0000256" key="1">
    <source>
        <dbReference type="SAM" id="MobiDB-lite"/>
    </source>
</evidence>
<feature type="region of interest" description="Disordered" evidence="1">
    <location>
        <begin position="41"/>
        <end position="80"/>
    </location>
</feature>